<feature type="transmembrane region" description="Helical" evidence="1">
    <location>
        <begin position="7"/>
        <end position="27"/>
    </location>
</feature>
<keyword evidence="1" id="KW-0472">Membrane</keyword>
<accession>A0A2M6W1T0</accession>
<reference evidence="3" key="1">
    <citation type="submission" date="2017-09" db="EMBL/GenBank/DDBJ databases">
        <title>Depth-based differentiation of microbial function through sediment-hosted aquifers and enrichment of novel symbionts in the deep terrestrial subsurface.</title>
        <authorList>
            <person name="Probst A.J."/>
            <person name="Ladd B."/>
            <person name="Jarett J.K."/>
            <person name="Geller-Mcgrath D.E."/>
            <person name="Sieber C.M.K."/>
            <person name="Emerson J.B."/>
            <person name="Anantharaman K."/>
            <person name="Thomas B.C."/>
            <person name="Malmstrom R."/>
            <person name="Stieglmeier M."/>
            <person name="Klingl A."/>
            <person name="Woyke T."/>
            <person name="Ryan C.M."/>
            <person name="Banfield J.F."/>
        </authorList>
    </citation>
    <scope>NUCLEOTIDE SEQUENCE [LARGE SCALE GENOMIC DNA]</scope>
</reference>
<feature type="transmembrane region" description="Helical" evidence="1">
    <location>
        <begin position="33"/>
        <end position="53"/>
    </location>
</feature>
<gene>
    <name evidence="2" type="ORF">COU33_01435</name>
</gene>
<dbReference type="AlphaFoldDB" id="A0A2M6W1T0"/>
<evidence type="ECO:0000313" key="3">
    <source>
        <dbReference type="Proteomes" id="UP000229362"/>
    </source>
</evidence>
<feature type="transmembrane region" description="Helical" evidence="1">
    <location>
        <begin position="98"/>
        <end position="118"/>
    </location>
</feature>
<dbReference type="Proteomes" id="UP000229362">
    <property type="component" value="Unassembled WGS sequence"/>
</dbReference>
<keyword evidence="1" id="KW-0812">Transmembrane</keyword>
<dbReference type="EMBL" id="PFBZ01000060">
    <property type="protein sequence ID" value="PIT86743.1"/>
    <property type="molecule type" value="Genomic_DNA"/>
</dbReference>
<keyword evidence="1" id="KW-1133">Transmembrane helix</keyword>
<evidence type="ECO:0000313" key="2">
    <source>
        <dbReference type="EMBL" id="PIT86743.1"/>
    </source>
</evidence>
<feature type="transmembrane region" description="Helical" evidence="1">
    <location>
        <begin position="73"/>
        <end position="92"/>
    </location>
</feature>
<evidence type="ECO:0000256" key="1">
    <source>
        <dbReference type="SAM" id="Phobius"/>
    </source>
</evidence>
<proteinExistence type="predicted"/>
<sequence>MKHNTTIHSVLALFILGLLAAIINPGMFWMPSMVHMSMTIILLVLVALFGVFVWNEQSRDEREELHKHMVGRVAYLVGTAVLVVGIVAQHMSHIPTDPWLVLALGAMILTKLVGLVLLHKK</sequence>
<protein>
    <recommendedName>
        <fullName evidence="4">DUF2178 domain-containing protein</fullName>
    </recommendedName>
</protein>
<name>A0A2M6W1T0_9BACT</name>
<comment type="caution">
    <text evidence="2">The sequence shown here is derived from an EMBL/GenBank/DDBJ whole genome shotgun (WGS) entry which is preliminary data.</text>
</comment>
<organism evidence="2 3">
    <name type="scientific">Candidatus Magasanikbacteria bacterium CG10_big_fil_rev_8_21_14_0_10_43_6</name>
    <dbReference type="NCBI Taxonomy" id="1974650"/>
    <lineage>
        <taxon>Bacteria</taxon>
        <taxon>Candidatus Magasanikiibacteriota</taxon>
    </lineage>
</organism>
<evidence type="ECO:0008006" key="4">
    <source>
        <dbReference type="Google" id="ProtNLM"/>
    </source>
</evidence>